<dbReference type="AlphaFoldDB" id="A0A8H2QEQ8"/>
<reference evidence="1 2" key="1">
    <citation type="submission" date="2019-08" db="EMBL/GenBank/DDBJ databases">
        <title>Genomes of Antarctic Bizionia species.</title>
        <authorList>
            <person name="Bowman J.P."/>
        </authorList>
    </citation>
    <scope>NUCLEOTIDE SEQUENCE [LARGE SCALE GENOMIC DNA]</scope>
    <source>
        <strain evidence="1 2">HFD</strain>
    </source>
</reference>
<dbReference type="EMBL" id="VSKM01000009">
    <property type="protein sequence ID" value="TYB73015.1"/>
    <property type="molecule type" value="Genomic_DNA"/>
</dbReference>
<protein>
    <recommendedName>
        <fullName evidence="3">SH3 domain-containing protein</fullName>
    </recommendedName>
</protein>
<dbReference type="Gene3D" id="2.30.30.40">
    <property type="entry name" value="SH3 Domains"/>
    <property type="match status" value="1"/>
</dbReference>
<keyword evidence="2" id="KW-1185">Reference proteome</keyword>
<sequence length="314" mass="36127">MNGLNEILKTANFADKINKQFDAYNSVANIMKSYDWATRSSAMNMTQALLKGAVQNSNLLNSVQAISNMAIARNQFQIPNTAFDAIKSITNQNQQIFEQLNSSIALSSQLWNSAHVSNLSKAMNSLSTQMAELASYHKKWDLIDDFDEITEEVVSINDRIIEEEGLSNENFQTLNNFLNRIEIKIDNQDKGFAVIFWKLMTLVGLILAITAEIRNWTPKPEYATKEDIENTLTKHISNFENKLKEQKEYRITNRKCKVFLKPKSKSNVIANFDEGFEFVVLNVNHKWIYVSYLNPNDNLQETGWVMKKYTDRIK</sequence>
<accession>A0A8H2QEQ8</accession>
<dbReference type="RefSeq" id="WP_148370123.1">
    <property type="nucleotide sequence ID" value="NZ_VSKM01000009.1"/>
</dbReference>
<evidence type="ECO:0000313" key="1">
    <source>
        <dbReference type="EMBL" id="TYB73015.1"/>
    </source>
</evidence>
<dbReference type="Proteomes" id="UP000323324">
    <property type="component" value="Unassembled WGS sequence"/>
</dbReference>
<name>A0A8H2QEQ8_9FLAO</name>
<gene>
    <name evidence="1" type="ORF">ES676_09665</name>
</gene>
<comment type="caution">
    <text evidence="1">The sequence shown here is derived from an EMBL/GenBank/DDBJ whole genome shotgun (WGS) entry which is preliminary data.</text>
</comment>
<proteinExistence type="predicted"/>
<evidence type="ECO:0000313" key="2">
    <source>
        <dbReference type="Proteomes" id="UP000323324"/>
    </source>
</evidence>
<evidence type="ECO:0008006" key="3">
    <source>
        <dbReference type="Google" id="ProtNLM"/>
    </source>
</evidence>
<organism evidence="1 2">
    <name type="scientific">Bizionia saleffrena</name>
    <dbReference type="NCBI Taxonomy" id="291189"/>
    <lineage>
        <taxon>Bacteria</taxon>
        <taxon>Pseudomonadati</taxon>
        <taxon>Bacteroidota</taxon>
        <taxon>Flavobacteriia</taxon>
        <taxon>Flavobacteriales</taxon>
        <taxon>Flavobacteriaceae</taxon>
        <taxon>Bizionia</taxon>
    </lineage>
</organism>